<name>X1PY92_9ZZZZ</name>
<dbReference type="EMBL" id="BARW01002907">
    <property type="protein sequence ID" value="GAI61262.1"/>
    <property type="molecule type" value="Genomic_DNA"/>
</dbReference>
<evidence type="ECO:0000313" key="1">
    <source>
        <dbReference type="EMBL" id="GAI61262.1"/>
    </source>
</evidence>
<sequence>MPRIKAQLAEAVEPTDGYTYIVTEVEETKTAVQGFDAYRVKLEPTKRKEGDEKEYATMLWAREEAGVTSKLGSFMAAFLDYHGDEDIAFDTDNWIGCTIRIVKWAPRDRAVEVIEGKKE</sequence>
<gene>
    <name evidence="1" type="ORF">S12H4_07764</name>
</gene>
<protein>
    <submittedName>
        <fullName evidence="1">Uncharacterized protein</fullName>
    </submittedName>
</protein>
<reference evidence="1" key="1">
    <citation type="journal article" date="2014" name="Front. Microbiol.">
        <title>High frequency of phylogenetically diverse reductive dehalogenase-homologous genes in deep subseafloor sedimentary metagenomes.</title>
        <authorList>
            <person name="Kawai M."/>
            <person name="Futagami T."/>
            <person name="Toyoda A."/>
            <person name="Takaki Y."/>
            <person name="Nishi S."/>
            <person name="Hori S."/>
            <person name="Arai W."/>
            <person name="Tsubouchi T."/>
            <person name="Morono Y."/>
            <person name="Uchiyama I."/>
            <person name="Ito T."/>
            <person name="Fujiyama A."/>
            <person name="Inagaki F."/>
            <person name="Takami H."/>
        </authorList>
    </citation>
    <scope>NUCLEOTIDE SEQUENCE</scope>
    <source>
        <strain evidence="1">Expedition CK06-06</strain>
    </source>
</reference>
<comment type="caution">
    <text evidence="1">The sequence shown here is derived from an EMBL/GenBank/DDBJ whole genome shotgun (WGS) entry which is preliminary data.</text>
</comment>
<accession>X1PY92</accession>
<dbReference type="AlphaFoldDB" id="X1PY92"/>
<proteinExistence type="predicted"/>
<organism evidence="1">
    <name type="scientific">marine sediment metagenome</name>
    <dbReference type="NCBI Taxonomy" id="412755"/>
    <lineage>
        <taxon>unclassified sequences</taxon>
        <taxon>metagenomes</taxon>
        <taxon>ecological metagenomes</taxon>
    </lineage>
</organism>